<keyword evidence="2" id="KW-1185">Reference proteome</keyword>
<dbReference type="Gene3D" id="3.30.930.10">
    <property type="entry name" value="Bira Bifunctional Protein, Domain 2"/>
    <property type="match status" value="1"/>
</dbReference>
<evidence type="ECO:0000313" key="1">
    <source>
        <dbReference type="EMBL" id="KAG0715244.1"/>
    </source>
</evidence>
<proteinExistence type="predicted"/>
<dbReference type="SUPFAM" id="SSF55681">
    <property type="entry name" value="Class II aaRS and biotin synthetases"/>
    <property type="match status" value="1"/>
</dbReference>
<dbReference type="GO" id="GO:0004821">
    <property type="term" value="F:histidine-tRNA ligase activity"/>
    <property type="evidence" value="ECO:0007669"/>
    <property type="project" value="TreeGrafter"/>
</dbReference>
<evidence type="ECO:0000313" key="2">
    <source>
        <dbReference type="Proteomes" id="UP000770661"/>
    </source>
</evidence>
<dbReference type="GO" id="GO:0005829">
    <property type="term" value="C:cytosol"/>
    <property type="evidence" value="ECO:0007669"/>
    <property type="project" value="TreeGrafter"/>
</dbReference>
<accession>A0A8J4Y1C9</accession>
<dbReference type="AlphaFoldDB" id="A0A8J4Y1C9"/>
<reference evidence="1" key="1">
    <citation type="submission" date="2020-07" db="EMBL/GenBank/DDBJ databases">
        <title>The High-quality genome of the commercially important snow crab, Chionoecetes opilio.</title>
        <authorList>
            <person name="Jeong J.-H."/>
            <person name="Ryu S."/>
        </authorList>
    </citation>
    <scope>NUCLEOTIDE SEQUENCE</scope>
    <source>
        <strain evidence="1">MADBK_172401_WGS</strain>
        <tissue evidence="1">Digestive gland</tissue>
    </source>
</reference>
<dbReference type="EMBL" id="JACEEZ010019876">
    <property type="protein sequence ID" value="KAG0715244.1"/>
    <property type="molecule type" value="Genomic_DNA"/>
</dbReference>
<dbReference type="GO" id="GO:0016301">
    <property type="term" value="F:kinase activity"/>
    <property type="evidence" value="ECO:0007669"/>
    <property type="project" value="UniProtKB-KW"/>
</dbReference>
<dbReference type="PANTHER" id="PTHR11476">
    <property type="entry name" value="HISTIDYL-TRNA SYNTHETASE"/>
    <property type="match status" value="1"/>
</dbReference>
<dbReference type="Proteomes" id="UP000770661">
    <property type="component" value="Unassembled WGS sequence"/>
</dbReference>
<keyword evidence="1" id="KW-0418">Kinase</keyword>
<keyword evidence="1" id="KW-0808">Transferase</keyword>
<dbReference type="PANTHER" id="PTHR11476:SF7">
    <property type="entry name" value="HISTIDINE--TRNA LIGASE"/>
    <property type="match status" value="1"/>
</dbReference>
<name>A0A8J4Y1C9_CHIOP</name>
<dbReference type="GO" id="GO:0003723">
    <property type="term" value="F:RNA binding"/>
    <property type="evidence" value="ECO:0007669"/>
    <property type="project" value="TreeGrafter"/>
</dbReference>
<organism evidence="1 2">
    <name type="scientific">Chionoecetes opilio</name>
    <name type="common">Atlantic snow crab</name>
    <name type="synonym">Cancer opilio</name>
    <dbReference type="NCBI Taxonomy" id="41210"/>
    <lineage>
        <taxon>Eukaryota</taxon>
        <taxon>Metazoa</taxon>
        <taxon>Ecdysozoa</taxon>
        <taxon>Arthropoda</taxon>
        <taxon>Crustacea</taxon>
        <taxon>Multicrustacea</taxon>
        <taxon>Malacostraca</taxon>
        <taxon>Eumalacostraca</taxon>
        <taxon>Eucarida</taxon>
        <taxon>Decapoda</taxon>
        <taxon>Pleocyemata</taxon>
        <taxon>Brachyura</taxon>
        <taxon>Eubrachyura</taxon>
        <taxon>Majoidea</taxon>
        <taxon>Majidae</taxon>
        <taxon>Chionoecetes</taxon>
    </lineage>
</organism>
<dbReference type="GO" id="GO:0032543">
    <property type="term" value="P:mitochondrial translation"/>
    <property type="evidence" value="ECO:0007669"/>
    <property type="project" value="TreeGrafter"/>
</dbReference>
<dbReference type="OrthoDB" id="6778822at2759"/>
<dbReference type="GO" id="GO:0005739">
    <property type="term" value="C:mitochondrion"/>
    <property type="evidence" value="ECO:0007669"/>
    <property type="project" value="TreeGrafter"/>
</dbReference>
<protein>
    <submittedName>
        <fullName evidence="1">eIF-2-alpha kinase GCN2</fullName>
    </submittedName>
</protein>
<gene>
    <name evidence="1" type="primary">Eif2ak4</name>
    <name evidence="1" type="ORF">GWK47_012396</name>
</gene>
<sequence>MANGGELVSAQYELRYPFARFVARNGIVSLRRYCIDRVQRSFKVSGIHPKESFECAFDVVSSKRELPESSARVLLVAQDVIQQVIQRRSHEVYIRLGHADLVHIILMYCGIDEQLHPQVLSLLKEWNTARMMQDTLIEYMVELGVSKSSTEILKGFLSMDGPLEDVVTTLQNKGLSSRRRNMVGTLKAVLAHLMDIKETSAIMGVKVRCSVVHCSLKRHSEKKTSSCLH</sequence>
<comment type="caution">
    <text evidence="1">The sequence shown here is derived from an EMBL/GenBank/DDBJ whole genome shotgun (WGS) entry which is preliminary data.</text>
</comment>
<dbReference type="GO" id="GO:0006427">
    <property type="term" value="P:histidyl-tRNA aminoacylation"/>
    <property type="evidence" value="ECO:0007669"/>
    <property type="project" value="TreeGrafter"/>
</dbReference>
<dbReference type="InterPro" id="IPR045864">
    <property type="entry name" value="aa-tRNA-synth_II/BPL/LPL"/>
</dbReference>